<proteinExistence type="predicted"/>
<protein>
    <submittedName>
        <fullName evidence="5">DNA mismatch repair protein msh3</fullName>
    </submittedName>
</protein>
<dbReference type="OrthoDB" id="121051at2759"/>
<evidence type="ECO:0000259" key="4">
    <source>
        <dbReference type="PROSITE" id="PS00486"/>
    </source>
</evidence>
<keyword evidence="3" id="KW-0238">DNA-binding</keyword>
<comment type="caution">
    <text evidence="5">The sequence shown here is derived from an EMBL/GenBank/DDBJ whole genome shotgun (WGS) entry which is preliminary data.</text>
</comment>
<dbReference type="Gene3D" id="3.40.50.300">
    <property type="entry name" value="P-loop containing nucleotide triphosphate hydrolases"/>
    <property type="match status" value="1"/>
</dbReference>
<dbReference type="Proteomes" id="UP000187283">
    <property type="component" value="Unassembled WGS sequence"/>
</dbReference>
<sequence length="437" mass="48759">MDWMNLFSFESTEISSVTSSDEMKNIDNVWNNGIKAKHVEYLNSIKEIEVVWNEVVSKYFCDMDLAPKTVLGVEYLIEIPNSKVHVSRSIKGNKVKRLFKREADIGVKVPIFKLLQVTFIAKDARHPLLDSRTKGCAIPNDIELNTNGVRGLVLTGPNMGGKSTYVRSVALLAIMAQIGSYVPCSMMSLTPLDGIFTRMGAHDLVMQNQSTFMVEMNETYTPLLCATSRSLVILDELGRGTSSLDGSAIACSVLEHFLDGKVESNSEGLYQSESVTGVNDDDCFSQRKTILSGDESVECLSGKKECRMPLVLFITHYSHIVEYLESKYGSFIRSCHMAYIRNVSSEKNSYSAYGNTDDESYLSQAEKSRINLEKEPEKVVAITEEFDSDAGKSILENTEIDEEITFLYKLVDGVCDNSYGIFEFSAKGKIRKIAKGY</sequence>
<dbReference type="PROSITE" id="PS00486">
    <property type="entry name" value="DNA_MISMATCH_REPAIR_2"/>
    <property type="match status" value="1"/>
</dbReference>
<feature type="domain" description="DNA mismatch repair proteins mutS family" evidence="4">
    <location>
        <begin position="230"/>
        <end position="246"/>
    </location>
</feature>
<dbReference type="Pfam" id="PF00488">
    <property type="entry name" value="MutS_V"/>
    <property type="match status" value="1"/>
</dbReference>
<evidence type="ECO:0000313" key="6">
    <source>
        <dbReference type="Proteomes" id="UP000187283"/>
    </source>
</evidence>
<dbReference type="GO" id="GO:0030983">
    <property type="term" value="F:mismatched DNA binding"/>
    <property type="evidence" value="ECO:0007669"/>
    <property type="project" value="InterPro"/>
</dbReference>
<organism evidence="5 6">
    <name type="scientific">Smittium culicis</name>
    <dbReference type="NCBI Taxonomy" id="133412"/>
    <lineage>
        <taxon>Eukaryota</taxon>
        <taxon>Fungi</taxon>
        <taxon>Fungi incertae sedis</taxon>
        <taxon>Zoopagomycota</taxon>
        <taxon>Kickxellomycotina</taxon>
        <taxon>Harpellomycetes</taxon>
        <taxon>Harpellales</taxon>
        <taxon>Legeriomycetaceae</taxon>
        <taxon>Smittium</taxon>
    </lineage>
</organism>
<accession>A0A1R1X743</accession>
<dbReference type="PANTHER" id="PTHR11361:SF34">
    <property type="entry name" value="DNA MISMATCH REPAIR PROTEIN MSH1, MITOCHONDRIAL"/>
    <property type="match status" value="1"/>
</dbReference>
<dbReference type="GO" id="GO:0140664">
    <property type="term" value="F:ATP-dependent DNA damage sensor activity"/>
    <property type="evidence" value="ECO:0007669"/>
    <property type="project" value="InterPro"/>
</dbReference>
<dbReference type="AlphaFoldDB" id="A0A1R1X743"/>
<keyword evidence="2" id="KW-0067">ATP-binding</keyword>
<dbReference type="GO" id="GO:0005524">
    <property type="term" value="F:ATP binding"/>
    <property type="evidence" value="ECO:0007669"/>
    <property type="project" value="UniProtKB-KW"/>
</dbReference>
<evidence type="ECO:0000256" key="3">
    <source>
        <dbReference type="ARBA" id="ARBA00023125"/>
    </source>
</evidence>
<evidence type="ECO:0000256" key="2">
    <source>
        <dbReference type="ARBA" id="ARBA00022840"/>
    </source>
</evidence>
<keyword evidence="6" id="KW-1185">Reference proteome</keyword>
<name>A0A1R1X743_9FUNG</name>
<dbReference type="GO" id="GO:0005634">
    <property type="term" value="C:nucleus"/>
    <property type="evidence" value="ECO:0007669"/>
    <property type="project" value="TreeGrafter"/>
</dbReference>
<dbReference type="STRING" id="133412.A0A1R1X743"/>
<dbReference type="InterPro" id="IPR027417">
    <property type="entry name" value="P-loop_NTPase"/>
</dbReference>
<dbReference type="GO" id="GO:0006298">
    <property type="term" value="P:mismatch repair"/>
    <property type="evidence" value="ECO:0007669"/>
    <property type="project" value="InterPro"/>
</dbReference>
<dbReference type="InterPro" id="IPR045076">
    <property type="entry name" value="MutS"/>
</dbReference>
<dbReference type="InterPro" id="IPR000432">
    <property type="entry name" value="DNA_mismatch_repair_MutS_C"/>
</dbReference>
<keyword evidence="1" id="KW-0547">Nucleotide-binding</keyword>
<dbReference type="SMART" id="SM00534">
    <property type="entry name" value="MUTSac"/>
    <property type="match status" value="1"/>
</dbReference>
<evidence type="ECO:0000256" key="1">
    <source>
        <dbReference type="ARBA" id="ARBA00022741"/>
    </source>
</evidence>
<dbReference type="EMBL" id="LSSN01005018">
    <property type="protein sequence ID" value="OMJ10407.1"/>
    <property type="molecule type" value="Genomic_DNA"/>
</dbReference>
<dbReference type="PANTHER" id="PTHR11361">
    <property type="entry name" value="DNA MISMATCH REPAIR PROTEIN MUTS FAMILY MEMBER"/>
    <property type="match status" value="1"/>
</dbReference>
<evidence type="ECO:0000313" key="5">
    <source>
        <dbReference type="EMBL" id="OMJ10407.1"/>
    </source>
</evidence>
<gene>
    <name evidence="5" type="ORF">AYI70_g10345</name>
</gene>
<dbReference type="SUPFAM" id="SSF52540">
    <property type="entry name" value="P-loop containing nucleoside triphosphate hydrolases"/>
    <property type="match status" value="1"/>
</dbReference>
<reference evidence="5 6" key="1">
    <citation type="submission" date="2017-01" db="EMBL/GenBank/DDBJ databases">
        <authorList>
            <person name="Mah S.A."/>
            <person name="Swanson W.J."/>
            <person name="Moy G.W."/>
            <person name="Vacquier V.D."/>
        </authorList>
    </citation>
    <scope>NUCLEOTIDE SEQUENCE [LARGE SCALE GENOMIC DNA]</scope>
    <source>
        <strain evidence="5 6">GSMNP</strain>
    </source>
</reference>